<name>A0A4U1I2V4_9BACT</name>
<dbReference type="InterPro" id="IPR036397">
    <property type="entry name" value="RNaseH_sf"/>
</dbReference>
<dbReference type="Proteomes" id="UP000309215">
    <property type="component" value="Unassembled WGS sequence"/>
</dbReference>
<dbReference type="GO" id="GO:0003676">
    <property type="term" value="F:nucleic acid binding"/>
    <property type="evidence" value="ECO:0007669"/>
    <property type="project" value="InterPro"/>
</dbReference>
<evidence type="ECO:0000256" key="1">
    <source>
        <dbReference type="SAM" id="MobiDB-lite"/>
    </source>
</evidence>
<proteinExistence type="predicted"/>
<feature type="region of interest" description="Disordered" evidence="1">
    <location>
        <begin position="247"/>
        <end position="285"/>
    </location>
</feature>
<dbReference type="EMBL" id="SSMQ01000191">
    <property type="protein sequence ID" value="TKC87485.1"/>
    <property type="molecule type" value="Genomic_DNA"/>
</dbReference>
<accession>A0A4U1I2V4</accession>
<keyword evidence="4" id="KW-1185">Reference proteome</keyword>
<dbReference type="AlphaFoldDB" id="A0A4U1I2V4"/>
<reference evidence="3 4" key="1">
    <citation type="submission" date="2019-04" db="EMBL/GenBank/DDBJ databases">
        <authorList>
            <person name="Li Y."/>
            <person name="Wang J."/>
        </authorList>
    </citation>
    <scope>NUCLEOTIDE SEQUENCE [LARGE SCALE GENOMIC DNA]</scope>
    <source>
        <strain evidence="3 4">DSM 14668</strain>
    </source>
</reference>
<dbReference type="OrthoDB" id="165456at2"/>
<dbReference type="InterPro" id="IPR047655">
    <property type="entry name" value="Transpos_IS630-like"/>
</dbReference>
<feature type="non-terminal residue" evidence="3">
    <location>
        <position position="1"/>
    </location>
</feature>
<sequence length="333" mass="38520">VHRVLQARGLRPHRVRPWLHSPDPDFRPKVRRICELYLDPPKDAVVLCIDEKPMQALSRRYPTRRTRDGSLRREFEYVRHGTRALLGAFEVRKGKVVGKVVKHRDAASMLKFMERIARCYPKQRIIVIWDNLNIHKDGLGERWSLFNARHGNRFEFVYTPLHASWVNQIEIWFSILQRRVLRLGSFGDAGELEAAVRGFIAYWNRYEAHPFRWKFSGDFVQAPHRTHGQVVRHPTRRFHGRALVEEAPRPRPCPRSQAGQLAHSGVGGERRPHTARPSASHRDRYMGTRNAIPLPLGAHALPGPRAGAPARPPPRFLRLDAHADRVNHYEFAG</sequence>
<organism evidence="3 4">
    <name type="scientific">Polyangium fumosum</name>
    <dbReference type="NCBI Taxonomy" id="889272"/>
    <lineage>
        <taxon>Bacteria</taxon>
        <taxon>Pseudomonadati</taxon>
        <taxon>Myxococcota</taxon>
        <taxon>Polyangia</taxon>
        <taxon>Polyangiales</taxon>
        <taxon>Polyangiaceae</taxon>
        <taxon>Polyangium</taxon>
    </lineage>
</organism>
<dbReference type="NCBIfam" id="NF033545">
    <property type="entry name" value="transpos_IS630"/>
    <property type="match status" value="1"/>
</dbReference>
<feature type="domain" description="Tc1-like transposase DDE" evidence="2">
    <location>
        <begin position="46"/>
        <end position="192"/>
    </location>
</feature>
<protein>
    <submittedName>
        <fullName evidence="3">IS630 family transposase</fullName>
    </submittedName>
</protein>
<comment type="caution">
    <text evidence="3">The sequence shown here is derived from an EMBL/GenBank/DDBJ whole genome shotgun (WGS) entry which is preliminary data.</text>
</comment>
<dbReference type="Pfam" id="PF13358">
    <property type="entry name" value="DDE_3"/>
    <property type="match status" value="1"/>
</dbReference>
<gene>
    <name evidence="3" type="ORF">E8A74_51610</name>
</gene>
<evidence type="ECO:0000313" key="4">
    <source>
        <dbReference type="Proteomes" id="UP000309215"/>
    </source>
</evidence>
<evidence type="ECO:0000313" key="3">
    <source>
        <dbReference type="EMBL" id="TKC87485.1"/>
    </source>
</evidence>
<dbReference type="InterPro" id="IPR038717">
    <property type="entry name" value="Tc1-like_DDE_dom"/>
</dbReference>
<dbReference type="Gene3D" id="3.30.420.10">
    <property type="entry name" value="Ribonuclease H-like superfamily/Ribonuclease H"/>
    <property type="match status" value="1"/>
</dbReference>
<evidence type="ECO:0000259" key="2">
    <source>
        <dbReference type="Pfam" id="PF13358"/>
    </source>
</evidence>